<evidence type="ECO:0000256" key="7">
    <source>
        <dbReference type="ARBA" id="ARBA00022840"/>
    </source>
</evidence>
<keyword evidence="7 9" id="KW-0067">ATP-binding</keyword>
<evidence type="ECO:0000256" key="4">
    <source>
        <dbReference type="ARBA" id="ARBA00022679"/>
    </source>
</evidence>
<keyword evidence="6 9" id="KW-0418">Kinase</keyword>
<protein>
    <recommendedName>
        <fullName evidence="3 9">Gluconokinase</fullName>
        <ecNumber evidence="3 9">2.7.1.12</ecNumber>
    </recommendedName>
</protein>
<evidence type="ECO:0000313" key="10">
    <source>
        <dbReference type="EMBL" id="WBO24558.1"/>
    </source>
</evidence>
<evidence type="ECO:0000256" key="1">
    <source>
        <dbReference type="ARBA" id="ARBA00004761"/>
    </source>
</evidence>
<comment type="catalytic activity">
    <reaction evidence="8 9">
        <text>D-gluconate + ATP = 6-phospho-D-gluconate + ADP + H(+)</text>
        <dbReference type="Rhea" id="RHEA:19433"/>
        <dbReference type="ChEBI" id="CHEBI:15378"/>
        <dbReference type="ChEBI" id="CHEBI:18391"/>
        <dbReference type="ChEBI" id="CHEBI:30616"/>
        <dbReference type="ChEBI" id="CHEBI:58759"/>
        <dbReference type="ChEBI" id="CHEBI:456216"/>
        <dbReference type="EC" id="2.7.1.12"/>
    </reaction>
</comment>
<name>A0ABY7NT35_9SPHN</name>
<dbReference type="NCBIfam" id="TIGR01313">
    <property type="entry name" value="therm_gnt_kin"/>
    <property type="match status" value="1"/>
</dbReference>
<sequence>MGVSGSGKSTLGRMLAAQLGCAFLEGDDFHSAENVAKMRASIPLTDEDRWPWLDRLGAASGEAATSDGLVVTACSALKRVYRERLAGAAHIPTVFVMLETNAQELTRRLGNRPGHYMPPSLLTSQLQTLEPPGADEAALILDSSEATAALCEQARNWIVRQGTKAG</sequence>
<evidence type="ECO:0000256" key="9">
    <source>
        <dbReference type="RuleBase" id="RU363066"/>
    </source>
</evidence>
<gene>
    <name evidence="10" type="ORF">PBT88_04590</name>
</gene>
<keyword evidence="4 9" id="KW-0808">Transferase</keyword>
<evidence type="ECO:0000256" key="3">
    <source>
        <dbReference type="ARBA" id="ARBA00012054"/>
    </source>
</evidence>
<dbReference type="Gene3D" id="3.40.50.300">
    <property type="entry name" value="P-loop containing nucleotide triphosphate hydrolases"/>
    <property type="match status" value="1"/>
</dbReference>
<evidence type="ECO:0000256" key="2">
    <source>
        <dbReference type="ARBA" id="ARBA00008420"/>
    </source>
</evidence>
<dbReference type="EMBL" id="CP115174">
    <property type="protein sequence ID" value="WBO24558.1"/>
    <property type="molecule type" value="Genomic_DNA"/>
</dbReference>
<dbReference type="InterPro" id="IPR027417">
    <property type="entry name" value="P-loop_NTPase"/>
</dbReference>
<dbReference type="Pfam" id="PF13671">
    <property type="entry name" value="AAA_33"/>
    <property type="match status" value="1"/>
</dbReference>
<organism evidence="10 11">
    <name type="scientific">Sphingomonas abietis</name>
    <dbReference type="NCBI Taxonomy" id="3012344"/>
    <lineage>
        <taxon>Bacteria</taxon>
        <taxon>Pseudomonadati</taxon>
        <taxon>Pseudomonadota</taxon>
        <taxon>Alphaproteobacteria</taxon>
        <taxon>Sphingomonadales</taxon>
        <taxon>Sphingomonadaceae</taxon>
        <taxon>Sphingomonas</taxon>
    </lineage>
</organism>
<accession>A0ABY7NT35</accession>
<dbReference type="EC" id="2.7.1.12" evidence="3 9"/>
<evidence type="ECO:0000313" key="11">
    <source>
        <dbReference type="Proteomes" id="UP001210865"/>
    </source>
</evidence>
<comment type="similarity">
    <text evidence="2 9">Belongs to the gluconokinase GntK/GntV family.</text>
</comment>
<proteinExistence type="inferred from homology"/>
<keyword evidence="5 9" id="KW-0547">Nucleotide-binding</keyword>
<dbReference type="SUPFAM" id="SSF52540">
    <property type="entry name" value="P-loop containing nucleoside triphosphate hydrolases"/>
    <property type="match status" value="1"/>
</dbReference>
<dbReference type="CDD" id="cd02021">
    <property type="entry name" value="GntK"/>
    <property type="match status" value="1"/>
</dbReference>
<dbReference type="Proteomes" id="UP001210865">
    <property type="component" value="Chromosome"/>
</dbReference>
<dbReference type="InterPro" id="IPR006001">
    <property type="entry name" value="Therm_gnt_kin"/>
</dbReference>
<comment type="pathway">
    <text evidence="1">Carbohydrate acid metabolism.</text>
</comment>
<keyword evidence="11" id="KW-1185">Reference proteome</keyword>
<dbReference type="PANTHER" id="PTHR43442">
    <property type="entry name" value="GLUCONOKINASE-RELATED"/>
    <property type="match status" value="1"/>
</dbReference>
<evidence type="ECO:0000256" key="5">
    <source>
        <dbReference type="ARBA" id="ARBA00022741"/>
    </source>
</evidence>
<reference evidence="10 11" key="1">
    <citation type="submission" date="2022-12" db="EMBL/GenBank/DDBJ databases">
        <title>Sphingomonas abieness sp. nov., an endophytic bacterium isolated from Abies koreana.</title>
        <authorList>
            <person name="Jiang L."/>
            <person name="Lee J."/>
        </authorList>
    </citation>
    <scope>NUCLEOTIDE SEQUENCE [LARGE SCALE GENOMIC DNA]</scope>
    <source>
        <strain evidence="11">PAMB 00755</strain>
    </source>
</reference>
<evidence type="ECO:0000256" key="8">
    <source>
        <dbReference type="ARBA" id="ARBA00048090"/>
    </source>
</evidence>
<evidence type="ECO:0000256" key="6">
    <source>
        <dbReference type="ARBA" id="ARBA00022777"/>
    </source>
</evidence>
<dbReference type="PANTHER" id="PTHR43442:SF3">
    <property type="entry name" value="GLUCONOKINASE-RELATED"/>
    <property type="match status" value="1"/>
</dbReference>